<dbReference type="Proteomes" id="UP001321526">
    <property type="component" value="Chromosome"/>
</dbReference>
<dbReference type="SUPFAM" id="SSF51905">
    <property type="entry name" value="FAD/NAD(P)-binding domain"/>
    <property type="match status" value="1"/>
</dbReference>
<dbReference type="PANTHER" id="PTHR13847:SF280">
    <property type="entry name" value="D-AMINO ACID DEHYDROGENASE"/>
    <property type="match status" value="1"/>
</dbReference>
<feature type="domain" description="FAD dependent oxidoreductase" evidence="3">
    <location>
        <begin position="23"/>
        <end position="418"/>
    </location>
</feature>
<dbReference type="InterPro" id="IPR036188">
    <property type="entry name" value="FAD/NAD-bd_sf"/>
</dbReference>
<evidence type="ECO:0000259" key="3">
    <source>
        <dbReference type="Pfam" id="PF01266"/>
    </source>
</evidence>
<evidence type="ECO:0000256" key="1">
    <source>
        <dbReference type="ARBA" id="ARBA00009410"/>
    </source>
</evidence>
<dbReference type="Pfam" id="PF01266">
    <property type="entry name" value="DAO"/>
    <property type="match status" value="1"/>
</dbReference>
<dbReference type="Gene3D" id="3.30.9.10">
    <property type="entry name" value="D-Amino Acid Oxidase, subunit A, domain 2"/>
    <property type="match status" value="1"/>
</dbReference>
<accession>A0ABY8FEU0</accession>
<dbReference type="EMBL" id="CP035631">
    <property type="protein sequence ID" value="WFF40058.1"/>
    <property type="molecule type" value="Genomic_DNA"/>
</dbReference>
<reference evidence="4 5" key="1">
    <citation type="submission" date="2019-01" db="EMBL/GenBank/DDBJ databases">
        <title>Genome sequence of Salinicola endophyticus REST5.</title>
        <authorList>
            <person name="Nascimento F.X."/>
        </authorList>
    </citation>
    <scope>NUCLEOTIDE SEQUENCE [LARGE SCALE GENOMIC DNA]</scope>
    <source>
        <strain evidence="4 5">REST5</strain>
    </source>
</reference>
<gene>
    <name evidence="4" type="ORF">EVC62_00350</name>
</gene>
<dbReference type="InterPro" id="IPR006076">
    <property type="entry name" value="FAD-dep_OxRdtase"/>
</dbReference>
<protein>
    <submittedName>
        <fullName evidence="4">FAD-binding oxidoreductase</fullName>
    </submittedName>
</protein>
<evidence type="ECO:0000313" key="4">
    <source>
        <dbReference type="EMBL" id="WFF40058.1"/>
    </source>
</evidence>
<sequence length="448" mass="48147">MTGFPMTLDNPVEWQAPLPAESDVVVVGAGVIGVTCALFLARRGVAVTLLEKGRVAGEQSSRNWGWIRQQGRAPEELPISREAIALWRSLADECGEDIGLAPGGVTYFARTEAEMVSFHQWLVHAREHGLDTRLLDGAQAAARIPGMSRPVVGAMETPSDMRAEPWKAVPALARLAAREGVTIIENCAVREIDTAGGRVAGVVTEAGRIRAPEVVVAGGAWSSLLLRQSGIDIPQLSVRGTVIATQPLDEVYPGAATDDKVAFRRRQDGGYTLAAAGFHELFLGPEAFRHARCYWPALRADPFGTRFKLKAPAGFPDAWGLARRWSADRETPLERMRMLDPKPNARVVREMPRAFGALFPALGEVRVKAAWAGMIDAMPDVVPIVDRCAPLPGLTIGTGMSAHGFGIGPGFGRVLADLVLGRASGHDLHRFRFARFSDGSPIVPGPAL</sequence>
<comment type="similarity">
    <text evidence="1">Belongs to the DadA oxidoreductase family.</text>
</comment>
<evidence type="ECO:0000256" key="2">
    <source>
        <dbReference type="ARBA" id="ARBA00023002"/>
    </source>
</evidence>
<keyword evidence="2" id="KW-0560">Oxidoreductase</keyword>
<proteinExistence type="inferred from homology"/>
<evidence type="ECO:0000313" key="5">
    <source>
        <dbReference type="Proteomes" id="UP001321526"/>
    </source>
</evidence>
<dbReference type="Gene3D" id="3.50.50.60">
    <property type="entry name" value="FAD/NAD(P)-binding domain"/>
    <property type="match status" value="1"/>
</dbReference>
<name>A0ABY8FEU0_9GAMM</name>
<organism evidence="4 5">
    <name type="scientific">Salinicola endophyticus</name>
    <dbReference type="NCBI Taxonomy" id="1949083"/>
    <lineage>
        <taxon>Bacteria</taxon>
        <taxon>Pseudomonadati</taxon>
        <taxon>Pseudomonadota</taxon>
        <taxon>Gammaproteobacteria</taxon>
        <taxon>Oceanospirillales</taxon>
        <taxon>Halomonadaceae</taxon>
        <taxon>Salinicola</taxon>
    </lineage>
</organism>
<keyword evidence="5" id="KW-1185">Reference proteome</keyword>
<dbReference type="RefSeq" id="WP_282235456.1">
    <property type="nucleotide sequence ID" value="NZ_CP035631.1"/>
</dbReference>
<dbReference type="PANTHER" id="PTHR13847">
    <property type="entry name" value="SARCOSINE DEHYDROGENASE-RELATED"/>
    <property type="match status" value="1"/>
</dbReference>